<name>A0AAD5PLH3_9FUNG</name>
<reference evidence="2" key="1">
    <citation type="journal article" date="2022" name="IScience">
        <title>Evolution of zygomycete secretomes and the origins of terrestrial fungal ecologies.</title>
        <authorList>
            <person name="Chang Y."/>
            <person name="Wang Y."/>
            <person name="Mondo S."/>
            <person name="Ahrendt S."/>
            <person name="Andreopoulos W."/>
            <person name="Barry K."/>
            <person name="Beard J."/>
            <person name="Benny G.L."/>
            <person name="Blankenship S."/>
            <person name="Bonito G."/>
            <person name="Cuomo C."/>
            <person name="Desiro A."/>
            <person name="Gervers K.A."/>
            <person name="Hundley H."/>
            <person name="Kuo A."/>
            <person name="LaButti K."/>
            <person name="Lang B.F."/>
            <person name="Lipzen A."/>
            <person name="O'Donnell K."/>
            <person name="Pangilinan J."/>
            <person name="Reynolds N."/>
            <person name="Sandor L."/>
            <person name="Smith M.E."/>
            <person name="Tsang A."/>
            <person name="Grigoriev I.V."/>
            <person name="Stajich J.E."/>
            <person name="Spatafora J.W."/>
        </authorList>
    </citation>
    <scope>NUCLEOTIDE SEQUENCE</scope>
    <source>
        <strain evidence="2">RSA 2281</strain>
    </source>
</reference>
<keyword evidence="1" id="KW-0812">Transmembrane</keyword>
<feature type="transmembrane region" description="Helical" evidence="1">
    <location>
        <begin position="7"/>
        <end position="27"/>
    </location>
</feature>
<evidence type="ECO:0000313" key="3">
    <source>
        <dbReference type="Proteomes" id="UP001209540"/>
    </source>
</evidence>
<feature type="transmembrane region" description="Helical" evidence="1">
    <location>
        <begin position="84"/>
        <end position="109"/>
    </location>
</feature>
<keyword evidence="1" id="KW-0472">Membrane</keyword>
<proteinExistence type="predicted"/>
<dbReference type="Proteomes" id="UP001209540">
    <property type="component" value="Unassembled WGS sequence"/>
</dbReference>
<organism evidence="2 3">
    <name type="scientific">Phascolomyces articulosus</name>
    <dbReference type="NCBI Taxonomy" id="60185"/>
    <lineage>
        <taxon>Eukaryota</taxon>
        <taxon>Fungi</taxon>
        <taxon>Fungi incertae sedis</taxon>
        <taxon>Mucoromycota</taxon>
        <taxon>Mucoromycotina</taxon>
        <taxon>Mucoromycetes</taxon>
        <taxon>Mucorales</taxon>
        <taxon>Lichtheimiaceae</taxon>
        <taxon>Phascolomyces</taxon>
    </lineage>
</organism>
<protein>
    <submittedName>
        <fullName evidence="2">Uncharacterized protein</fullName>
    </submittedName>
</protein>
<keyword evidence="3" id="KW-1185">Reference proteome</keyword>
<sequence length="111" mass="12659">MAVVGNVSFFFHISPINVFLIIIIIMIKDFLSNSTLLLLLASYLPSARPPPLELPSLFGSVFFFSPSPLLFLRNKSVDNFSPCIVLVVSSSVGWSIRLFFHYIYIYVYYKK</sequence>
<gene>
    <name evidence="2" type="ORF">BDA99DRAFT_125378</name>
</gene>
<reference evidence="2" key="2">
    <citation type="submission" date="2023-02" db="EMBL/GenBank/DDBJ databases">
        <authorList>
            <consortium name="DOE Joint Genome Institute"/>
            <person name="Mondo S.J."/>
            <person name="Chang Y."/>
            <person name="Wang Y."/>
            <person name="Ahrendt S."/>
            <person name="Andreopoulos W."/>
            <person name="Barry K."/>
            <person name="Beard J."/>
            <person name="Benny G.L."/>
            <person name="Blankenship S."/>
            <person name="Bonito G."/>
            <person name="Cuomo C."/>
            <person name="Desiro A."/>
            <person name="Gervers K.A."/>
            <person name="Hundley H."/>
            <person name="Kuo A."/>
            <person name="LaButti K."/>
            <person name="Lang B.F."/>
            <person name="Lipzen A."/>
            <person name="O'Donnell K."/>
            <person name="Pangilinan J."/>
            <person name="Reynolds N."/>
            <person name="Sandor L."/>
            <person name="Smith M.W."/>
            <person name="Tsang A."/>
            <person name="Grigoriev I.V."/>
            <person name="Stajich J.E."/>
            <person name="Spatafora J.W."/>
        </authorList>
    </citation>
    <scope>NUCLEOTIDE SEQUENCE</scope>
    <source>
        <strain evidence="2">RSA 2281</strain>
    </source>
</reference>
<comment type="caution">
    <text evidence="2">The sequence shown here is derived from an EMBL/GenBank/DDBJ whole genome shotgun (WGS) entry which is preliminary data.</text>
</comment>
<accession>A0AAD5PLH3</accession>
<keyword evidence="1" id="KW-1133">Transmembrane helix</keyword>
<evidence type="ECO:0000256" key="1">
    <source>
        <dbReference type="SAM" id="Phobius"/>
    </source>
</evidence>
<dbReference type="EMBL" id="JAIXMP010000002">
    <property type="protein sequence ID" value="KAI9277052.1"/>
    <property type="molecule type" value="Genomic_DNA"/>
</dbReference>
<dbReference type="AlphaFoldDB" id="A0AAD5PLH3"/>
<evidence type="ECO:0000313" key="2">
    <source>
        <dbReference type="EMBL" id="KAI9277052.1"/>
    </source>
</evidence>